<dbReference type="InterPro" id="IPR036513">
    <property type="entry name" value="STAS_dom_sf"/>
</dbReference>
<dbReference type="InterPro" id="IPR011547">
    <property type="entry name" value="SLC26A/SulP_dom"/>
</dbReference>
<dbReference type="PANTHER" id="PTHR11814">
    <property type="entry name" value="SULFATE TRANSPORTER"/>
    <property type="match status" value="1"/>
</dbReference>
<sequence>MSQEQYDEKYGIDEEENHAFVDKFKRNLLVGDIVGGITTGIIHIPQGIAYAGLNGVDPVYGLYVSFFPVLFYMFFGTSRHASVGSFAVLSLMAKDAGEKIMENFRSDALPPPTPIETATMLTFCMGIWQLLCGIFRLQFIVSYFSDSLISGFTTGYKLRMFLITHFHLGAGCHVLVAQFDNLIGVTTHNSSSFFYIFERVLRIPSQIEHVNVYTCIISVLSIIFLEIGKDIISPWLAKKHNFKFPLPYDLILIIISAAASIILQFNLNYGIRVVGEIPEGFENQHSTNFIDIFRMPSPILPNFSIFLPSLIHSIPLAVVTIAVHIAMAKMLAKDVGYQLDDHQEFYALGLTSMLSALFPLYPMSTGVGRTIASIKAGTNTQLSSLFCSGLLFLVILKIGSYLEQLPKCVLSAIIVTALLSLFKKKDELKRLYIVSKIDFIIWILSFVSTVCIGVIEGLAISICAGLLSIVLRTQWPRYGSFTYPTSHKSELTSSICVFRFDGPLLFTNCERFIKSFERIFSEWMRTLDLEKSERPVFFIMDCSSISHIDFMGIKALENIAKELKTSGVSLYLVGTNKIFRRKIDYCEIDQLLPTEFLFPTVKDAVMFAERNGEAADMLNLAAKRIFENRASYENEKFNEPLKMSKKNENQSQNDVRTTNNFINAIDKKNNC</sequence>
<dbReference type="PROSITE" id="PS50801">
    <property type="entry name" value="STAS"/>
    <property type="match status" value="1"/>
</dbReference>
<evidence type="ECO:0000256" key="2">
    <source>
        <dbReference type="ARBA" id="ARBA00022692"/>
    </source>
</evidence>
<feature type="transmembrane region" description="Helical" evidence="5">
    <location>
        <begin position="345"/>
        <end position="361"/>
    </location>
</feature>
<evidence type="ECO:0000256" key="3">
    <source>
        <dbReference type="ARBA" id="ARBA00022989"/>
    </source>
</evidence>
<evidence type="ECO:0000313" key="8">
    <source>
        <dbReference type="Proteomes" id="UP000218231"/>
    </source>
</evidence>
<dbReference type="InterPro" id="IPR001902">
    <property type="entry name" value="SLC26A/SulP_fam"/>
</dbReference>
<dbReference type="OrthoDB" id="288203at2759"/>
<accession>A0A2A2LSK5</accession>
<evidence type="ECO:0000313" key="7">
    <source>
        <dbReference type="EMBL" id="PAV89193.1"/>
    </source>
</evidence>
<feature type="transmembrane region" description="Helical" evidence="5">
    <location>
        <begin position="33"/>
        <end position="53"/>
    </location>
</feature>
<feature type="transmembrane region" description="Helical" evidence="5">
    <location>
        <begin position="443"/>
        <end position="471"/>
    </location>
</feature>
<evidence type="ECO:0000259" key="6">
    <source>
        <dbReference type="PROSITE" id="PS50801"/>
    </source>
</evidence>
<feature type="transmembrane region" description="Helical" evidence="5">
    <location>
        <begin position="210"/>
        <end position="228"/>
    </location>
</feature>
<comment type="caution">
    <text evidence="7">The sequence shown here is derived from an EMBL/GenBank/DDBJ whole genome shotgun (WGS) entry which is preliminary data.</text>
</comment>
<dbReference type="Pfam" id="PF01740">
    <property type="entry name" value="STAS"/>
    <property type="match status" value="1"/>
</dbReference>
<feature type="transmembrane region" description="Helical" evidence="5">
    <location>
        <begin position="248"/>
        <end position="267"/>
    </location>
</feature>
<dbReference type="EMBL" id="LIAE01006468">
    <property type="protein sequence ID" value="PAV89193.1"/>
    <property type="molecule type" value="Genomic_DNA"/>
</dbReference>
<dbReference type="Proteomes" id="UP000218231">
    <property type="component" value="Unassembled WGS sequence"/>
</dbReference>
<dbReference type="InterPro" id="IPR002645">
    <property type="entry name" value="STAS_dom"/>
</dbReference>
<feature type="transmembrane region" description="Helical" evidence="5">
    <location>
        <begin position="59"/>
        <end position="75"/>
    </location>
</feature>
<evidence type="ECO:0000256" key="4">
    <source>
        <dbReference type="ARBA" id="ARBA00023136"/>
    </source>
</evidence>
<feature type="transmembrane region" description="Helical" evidence="5">
    <location>
        <begin position="382"/>
        <end position="398"/>
    </location>
</feature>
<keyword evidence="2 5" id="KW-0812">Transmembrane</keyword>
<name>A0A2A2LSK5_9BILA</name>
<dbReference type="STRING" id="2018661.A0A2A2LSK5"/>
<dbReference type="CDD" id="cd07042">
    <property type="entry name" value="STAS_SulP_like_sulfate_transporter"/>
    <property type="match status" value="1"/>
</dbReference>
<organism evidence="7 8">
    <name type="scientific">Diploscapter pachys</name>
    <dbReference type="NCBI Taxonomy" id="2018661"/>
    <lineage>
        <taxon>Eukaryota</taxon>
        <taxon>Metazoa</taxon>
        <taxon>Ecdysozoa</taxon>
        <taxon>Nematoda</taxon>
        <taxon>Chromadorea</taxon>
        <taxon>Rhabditida</taxon>
        <taxon>Rhabditina</taxon>
        <taxon>Rhabditomorpha</taxon>
        <taxon>Rhabditoidea</taxon>
        <taxon>Rhabditidae</taxon>
        <taxon>Diploscapter</taxon>
    </lineage>
</organism>
<feature type="transmembrane region" description="Helical" evidence="5">
    <location>
        <begin position="303"/>
        <end position="325"/>
    </location>
</feature>
<reference evidence="7 8" key="1">
    <citation type="journal article" date="2017" name="Curr. Biol.">
        <title>Genome architecture and evolution of a unichromosomal asexual nematode.</title>
        <authorList>
            <person name="Fradin H."/>
            <person name="Zegar C."/>
            <person name="Gutwein M."/>
            <person name="Lucas J."/>
            <person name="Kovtun M."/>
            <person name="Corcoran D."/>
            <person name="Baugh L.R."/>
            <person name="Kiontke K."/>
            <person name="Gunsalus K."/>
            <person name="Fitch D.H."/>
            <person name="Piano F."/>
        </authorList>
    </citation>
    <scope>NUCLEOTIDE SEQUENCE [LARGE SCALE GENOMIC DNA]</scope>
    <source>
        <strain evidence="7">PF1309</strain>
    </source>
</reference>
<dbReference type="GO" id="GO:0055085">
    <property type="term" value="P:transmembrane transport"/>
    <property type="evidence" value="ECO:0007669"/>
    <property type="project" value="InterPro"/>
</dbReference>
<comment type="subcellular location">
    <subcellularLocation>
        <location evidence="1">Membrane</location>
        <topology evidence="1">Multi-pass membrane protein</topology>
    </subcellularLocation>
</comment>
<evidence type="ECO:0000256" key="1">
    <source>
        <dbReference type="ARBA" id="ARBA00004141"/>
    </source>
</evidence>
<proteinExistence type="predicted"/>
<dbReference type="Gene3D" id="3.30.750.24">
    <property type="entry name" value="STAS domain"/>
    <property type="match status" value="1"/>
</dbReference>
<feature type="domain" description="STAS" evidence="6">
    <location>
        <begin position="485"/>
        <end position="608"/>
    </location>
</feature>
<evidence type="ECO:0000256" key="5">
    <source>
        <dbReference type="SAM" id="Phobius"/>
    </source>
</evidence>
<dbReference type="GO" id="GO:0016020">
    <property type="term" value="C:membrane"/>
    <property type="evidence" value="ECO:0007669"/>
    <property type="project" value="UniProtKB-SubCell"/>
</dbReference>
<keyword evidence="3 5" id="KW-1133">Transmembrane helix</keyword>
<keyword evidence="4 5" id="KW-0472">Membrane</keyword>
<gene>
    <name evidence="7" type="ORF">WR25_06185</name>
</gene>
<protein>
    <recommendedName>
        <fullName evidence="6">STAS domain-containing protein</fullName>
    </recommendedName>
</protein>
<dbReference type="SUPFAM" id="SSF52091">
    <property type="entry name" value="SpoIIaa-like"/>
    <property type="match status" value="1"/>
</dbReference>
<dbReference type="Pfam" id="PF00916">
    <property type="entry name" value="Sulfate_transp"/>
    <property type="match status" value="1"/>
</dbReference>
<dbReference type="AlphaFoldDB" id="A0A2A2LSK5"/>
<keyword evidence="8" id="KW-1185">Reference proteome</keyword>